<evidence type="ECO:0000313" key="2">
    <source>
        <dbReference type="EMBL" id="KAK6996317.1"/>
    </source>
</evidence>
<feature type="compositionally biased region" description="Acidic residues" evidence="1">
    <location>
        <begin position="413"/>
        <end position="423"/>
    </location>
</feature>
<name>A0AAV9ZYW1_9AGAR</name>
<accession>A0AAV9ZYW1</accession>
<sequence length="423" mass="46889">MSSHSRRIDDSDSNSNRSNHDNKIKDSKKLIAIIHDLQAKANAQPSRGHLADVTNSPTSKTARKRKKKTSHKRNPKRARVEPAPQPEPDPDHTSRSDHSSDSDSEPDKSSPPADSDDETKIKNAGQHIVLTTGLWVHGMHGIFDVEIDDAYDEGKRFENTANKIQGQIRDIQGLLPAAYRSEEKRNLGNAWVARTVLYWLFNCSADDLLLPHDRTENYRDAIGWRVEKGNGLYSALDVPILHMGWNKKYDIQTCFLNPALMRLYVAVIRGPSAVTGMLKQSKKKNKEAPDAQLPEPTISIPNGDNMERKHSIHHTKPGAIAGAAVLAIWALSGDTSLRSRGDSTGINFEDRFDMYLEILLSGLRTKSKSILNVFREWDRIVFPDAEYSLGGGESDGPSDGGNQRALDALRDEAEADGSGGDEE</sequence>
<dbReference type="AlphaFoldDB" id="A0AAV9ZYW1"/>
<comment type="caution">
    <text evidence="2">The sequence shown here is derived from an EMBL/GenBank/DDBJ whole genome shotgun (WGS) entry which is preliminary data.</text>
</comment>
<dbReference type="Proteomes" id="UP001362999">
    <property type="component" value="Unassembled WGS sequence"/>
</dbReference>
<feature type="compositionally biased region" description="Low complexity" evidence="1">
    <location>
        <begin position="395"/>
        <end position="406"/>
    </location>
</feature>
<feature type="compositionally biased region" description="Basic and acidic residues" evidence="1">
    <location>
        <begin position="1"/>
        <end position="10"/>
    </location>
</feature>
<organism evidence="2 3">
    <name type="scientific">Favolaschia claudopus</name>
    <dbReference type="NCBI Taxonomy" id="2862362"/>
    <lineage>
        <taxon>Eukaryota</taxon>
        <taxon>Fungi</taxon>
        <taxon>Dikarya</taxon>
        <taxon>Basidiomycota</taxon>
        <taxon>Agaricomycotina</taxon>
        <taxon>Agaricomycetes</taxon>
        <taxon>Agaricomycetidae</taxon>
        <taxon>Agaricales</taxon>
        <taxon>Marasmiineae</taxon>
        <taxon>Mycenaceae</taxon>
        <taxon>Favolaschia</taxon>
    </lineage>
</organism>
<feature type="compositionally biased region" description="Basic and acidic residues" evidence="1">
    <location>
        <begin position="18"/>
        <end position="29"/>
    </location>
</feature>
<keyword evidence="3" id="KW-1185">Reference proteome</keyword>
<gene>
    <name evidence="2" type="ORF">R3P38DRAFT_3628962</name>
</gene>
<feature type="compositionally biased region" description="Basic and acidic residues" evidence="1">
    <location>
        <begin position="89"/>
        <end position="108"/>
    </location>
</feature>
<evidence type="ECO:0000313" key="3">
    <source>
        <dbReference type="Proteomes" id="UP001362999"/>
    </source>
</evidence>
<feature type="region of interest" description="Disordered" evidence="1">
    <location>
        <begin position="1"/>
        <end position="120"/>
    </location>
</feature>
<feature type="compositionally biased region" description="Basic residues" evidence="1">
    <location>
        <begin position="61"/>
        <end position="77"/>
    </location>
</feature>
<proteinExistence type="predicted"/>
<evidence type="ECO:0000256" key="1">
    <source>
        <dbReference type="SAM" id="MobiDB-lite"/>
    </source>
</evidence>
<dbReference type="EMBL" id="JAWWNJ010000098">
    <property type="protein sequence ID" value="KAK6996317.1"/>
    <property type="molecule type" value="Genomic_DNA"/>
</dbReference>
<reference evidence="2 3" key="1">
    <citation type="journal article" date="2024" name="J Genomics">
        <title>Draft genome sequencing and assembly of Favolaschia claudopus CIRM-BRFM 2984 isolated from oak limbs.</title>
        <authorList>
            <person name="Navarro D."/>
            <person name="Drula E."/>
            <person name="Chaduli D."/>
            <person name="Cazenave R."/>
            <person name="Ahrendt S."/>
            <person name="Wang J."/>
            <person name="Lipzen A."/>
            <person name="Daum C."/>
            <person name="Barry K."/>
            <person name="Grigoriev I.V."/>
            <person name="Favel A."/>
            <person name="Rosso M.N."/>
            <person name="Martin F."/>
        </authorList>
    </citation>
    <scope>NUCLEOTIDE SEQUENCE [LARGE SCALE GENOMIC DNA]</scope>
    <source>
        <strain evidence="2 3">CIRM-BRFM 2984</strain>
    </source>
</reference>
<feature type="region of interest" description="Disordered" evidence="1">
    <location>
        <begin position="278"/>
        <end position="310"/>
    </location>
</feature>
<feature type="region of interest" description="Disordered" evidence="1">
    <location>
        <begin position="386"/>
        <end position="423"/>
    </location>
</feature>
<protein>
    <submittedName>
        <fullName evidence="2">Uncharacterized protein</fullName>
    </submittedName>
</protein>